<sequence>MMKTKVLAVAAVMMVFVSVVSATAVKQHRRLQQNPFPLDWEGFSESLLDELSDNYDFGDLLGVPTTNGYDSVFNEFVLALGAILGAGAQRAYDGPVAAASPLG</sequence>
<dbReference type="EMBL" id="CP031034">
    <property type="protein sequence ID" value="QDZ18258.1"/>
    <property type="molecule type" value="Genomic_DNA"/>
</dbReference>
<evidence type="ECO:0000313" key="2">
    <source>
        <dbReference type="EMBL" id="QDZ18258.1"/>
    </source>
</evidence>
<keyword evidence="1" id="KW-0732">Signal</keyword>
<feature type="chain" id="PRO_5022941022" evidence="1">
    <location>
        <begin position="23"/>
        <end position="103"/>
    </location>
</feature>
<organism evidence="2 3">
    <name type="scientific">Chloropicon primus</name>
    <dbReference type="NCBI Taxonomy" id="1764295"/>
    <lineage>
        <taxon>Eukaryota</taxon>
        <taxon>Viridiplantae</taxon>
        <taxon>Chlorophyta</taxon>
        <taxon>Chloropicophyceae</taxon>
        <taxon>Chloropicales</taxon>
        <taxon>Chloropicaceae</taxon>
        <taxon>Chloropicon</taxon>
    </lineage>
</organism>
<reference evidence="2 3" key="1">
    <citation type="submission" date="2018-07" db="EMBL/GenBank/DDBJ databases">
        <title>The complete nuclear genome of the prasinophyte Chloropicon primus (CCMP1205).</title>
        <authorList>
            <person name="Pombert J.-F."/>
            <person name="Otis C."/>
            <person name="Turmel M."/>
            <person name="Lemieux C."/>
        </authorList>
    </citation>
    <scope>NUCLEOTIDE SEQUENCE [LARGE SCALE GENOMIC DNA]</scope>
    <source>
        <strain evidence="2 3">CCMP1205</strain>
    </source>
</reference>
<keyword evidence="3" id="KW-1185">Reference proteome</keyword>
<feature type="signal peptide" evidence="1">
    <location>
        <begin position="1"/>
        <end position="22"/>
    </location>
</feature>
<protein>
    <submittedName>
        <fullName evidence="2">Uncharacterized protein</fullName>
    </submittedName>
</protein>
<name>A0A5B8MCL3_9CHLO</name>
<proteinExistence type="predicted"/>
<evidence type="ECO:0000313" key="3">
    <source>
        <dbReference type="Proteomes" id="UP000316726"/>
    </source>
</evidence>
<evidence type="ECO:0000256" key="1">
    <source>
        <dbReference type="SAM" id="SignalP"/>
    </source>
</evidence>
<dbReference type="AlphaFoldDB" id="A0A5B8MCL3"/>
<gene>
    <name evidence="2" type="ORF">A3770_01p07760</name>
</gene>
<dbReference type="Proteomes" id="UP000316726">
    <property type="component" value="Chromosome 1"/>
</dbReference>
<accession>A0A5B8MCL3</accession>